<dbReference type="PANTHER" id="PTHR24064">
    <property type="entry name" value="SOLUTE CARRIER FAMILY 22 MEMBER"/>
    <property type="match status" value="1"/>
</dbReference>
<keyword evidence="3 5" id="KW-1133">Transmembrane helix</keyword>
<reference evidence="7" key="1">
    <citation type="submission" date="2022-11" db="EMBL/GenBank/DDBJ databases">
        <authorList>
            <person name="Kikuchi T."/>
        </authorList>
    </citation>
    <scope>NUCLEOTIDE SEQUENCE</scope>
    <source>
        <strain evidence="7">PS1010</strain>
    </source>
</reference>
<feature type="transmembrane region" description="Helical" evidence="5">
    <location>
        <begin position="290"/>
        <end position="307"/>
    </location>
</feature>
<evidence type="ECO:0000256" key="3">
    <source>
        <dbReference type="ARBA" id="ARBA00022989"/>
    </source>
</evidence>
<dbReference type="InterPro" id="IPR011701">
    <property type="entry name" value="MFS"/>
</dbReference>
<dbReference type="Proteomes" id="UP001152747">
    <property type="component" value="Unassembled WGS sequence"/>
</dbReference>
<dbReference type="AlphaFoldDB" id="A0A9P1N5K5"/>
<comment type="caution">
    <text evidence="7">The sequence shown here is derived from an EMBL/GenBank/DDBJ whole genome shotgun (WGS) entry which is preliminary data.</text>
</comment>
<dbReference type="OrthoDB" id="5296287at2759"/>
<dbReference type="GO" id="GO:0016020">
    <property type="term" value="C:membrane"/>
    <property type="evidence" value="ECO:0007669"/>
    <property type="project" value="UniProtKB-SubCell"/>
</dbReference>
<organism evidence="7 8">
    <name type="scientific">Caenorhabditis angaria</name>
    <dbReference type="NCBI Taxonomy" id="860376"/>
    <lineage>
        <taxon>Eukaryota</taxon>
        <taxon>Metazoa</taxon>
        <taxon>Ecdysozoa</taxon>
        <taxon>Nematoda</taxon>
        <taxon>Chromadorea</taxon>
        <taxon>Rhabditida</taxon>
        <taxon>Rhabditina</taxon>
        <taxon>Rhabditomorpha</taxon>
        <taxon>Rhabditoidea</taxon>
        <taxon>Rhabditidae</taxon>
        <taxon>Peloderinae</taxon>
        <taxon>Caenorhabditis</taxon>
    </lineage>
</organism>
<accession>A0A9P1N5K5</accession>
<dbReference type="InterPro" id="IPR020846">
    <property type="entry name" value="MFS_dom"/>
</dbReference>
<feature type="domain" description="Major facilitator superfamily (MFS) profile" evidence="6">
    <location>
        <begin position="10"/>
        <end position="466"/>
    </location>
</feature>
<feature type="transmembrane region" description="Helical" evidence="5">
    <location>
        <begin position="12"/>
        <end position="30"/>
    </location>
</feature>
<feature type="transmembrane region" description="Helical" evidence="5">
    <location>
        <begin position="351"/>
        <end position="372"/>
    </location>
</feature>
<sequence length="518" mass="58673">MGQWRLDLGLMVLYQLTLFFSAQMLFVIFLEYMPSTYCDANNHCHKLRSKCLTDYDPNQQSLCPLNAPPTDQCVLEKKKIDFISAQYEYQQDCTSLRSFSASSATFLGTLIGNIVLGYLSDRLGRKPVYIASVIIGVPSIIFGAAINHIVPYYIFRFCIGFSIAGTLTVGWTYGSEMVSPRMRFRLRTFSNWANARMMQVGVAYLAGEWRLTSYICAAISFLILPIMAILPESPVYLEQKRKYERAAVARKRIAVLTGDPYEERTYADEKPLKKITLKIMFQSPTLRKNFAVLCLMWFYVGTVSFITDLNGSDMSSNLYVGQFFSGLILSMAGIFIGTAEPYLPWLGRRTVFLVAQSIAIVTYILILIALYTDQKQTTWYTISYMCAYAFQSICLDSCYLCLAELIPTDLRSTVGAIANNLFKVGTILASLSKPLKYAYEPGLFWINLILSSIGITVGQDEIQDKNGDIDEKEELTNQKEIELDKFGKLDAHFLNYFICIRSVVQCQLSIKRCSRIPN</sequence>
<dbReference type="Gene3D" id="1.20.1250.20">
    <property type="entry name" value="MFS general substrate transporter like domains"/>
    <property type="match status" value="1"/>
</dbReference>
<keyword evidence="8" id="KW-1185">Reference proteome</keyword>
<evidence type="ECO:0000313" key="8">
    <source>
        <dbReference type="Proteomes" id="UP001152747"/>
    </source>
</evidence>
<comment type="subcellular location">
    <subcellularLocation>
        <location evidence="1">Membrane</location>
        <topology evidence="1">Multi-pass membrane protein</topology>
    </subcellularLocation>
</comment>
<dbReference type="SUPFAM" id="SSF103473">
    <property type="entry name" value="MFS general substrate transporter"/>
    <property type="match status" value="1"/>
</dbReference>
<evidence type="ECO:0000256" key="1">
    <source>
        <dbReference type="ARBA" id="ARBA00004141"/>
    </source>
</evidence>
<evidence type="ECO:0000256" key="5">
    <source>
        <dbReference type="SAM" id="Phobius"/>
    </source>
</evidence>
<feature type="transmembrane region" description="Helical" evidence="5">
    <location>
        <begin position="211"/>
        <end position="231"/>
    </location>
</feature>
<dbReference type="InterPro" id="IPR036259">
    <property type="entry name" value="MFS_trans_sf"/>
</dbReference>
<keyword evidence="4 5" id="KW-0472">Membrane</keyword>
<dbReference type="GO" id="GO:0022857">
    <property type="term" value="F:transmembrane transporter activity"/>
    <property type="evidence" value="ECO:0007669"/>
    <property type="project" value="InterPro"/>
</dbReference>
<feature type="transmembrane region" description="Helical" evidence="5">
    <location>
        <begin position="128"/>
        <end position="146"/>
    </location>
</feature>
<evidence type="ECO:0000256" key="2">
    <source>
        <dbReference type="ARBA" id="ARBA00022692"/>
    </source>
</evidence>
<evidence type="ECO:0000313" key="7">
    <source>
        <dbReference type="EMBL" id="CAI5448841.1"/>
    </source>
</evidence>
<dbReference type="PROSITE" id="PS50850">
    <property type="entry name" value="MFS"/>
    <property type="match status" value="1"/>
</dbReference>
<feature type="transmembrane region" description="Helical" evidence="5">
    <location>
        <begin position="152"/>
        <end position="174"/>
    </location>
</feature>
<proteinExistence type="predicted"/>
<feature type="transmembrane region" description="Helical" evidence="5">
    <location>
        <begin position="319"/>
        <end position="339"/>
    </location>
</feature>
<protein>
    <recommendedName>
        <fullName evidence="6">Major facilitator superfamily (MFS) profile domain-containing protein</fullName>
    </recommendedName>
</protein>
<evidence type="ECO:0000256" key="4">
    <source>
        <dbReference type="ARBA" id="ARBA00023136"/>
    </source>
</evidence>
<name>A0A9P1N5K5_9PELO</name>
<feature type="transmembrane region" description="Helical" evidence="5">
    <location>
        <begin position="99"/>
        <end position="119"/>
    </location>
</feature>
<keyword evidence="2 5" id="KW-0812">Transmembrane</keyword>
<dbReference type="PROSITE" id="PS00216">
    <property type="entry name" value="SUGAR_TRANSPORT_1"/>
    <property type="match status" value="1"/>
</dbReference>
<gene>
    <name evidence="7" type="ORF">CAMP_LOCUS11478</name>
</gene>
<dbReference type="InterPro" id="IPR005829">
    <property type="entry name" value="Sugar_transporter_CS"/>
</dbReference>
<evidence type="ECO:0000259" key="6">
    <source>
        <dbReference type="PROSITE" id="PS50850"/>
    </source>
</evidence>
<dbReference type="EMBL" id="CANHGI010000004">
    <property type="protein sequence ID" value="CAI5448841.1"/>
    <property type="molecule type" value="Genomic_DNA"/>
</dbReference>
<dbReference type="Pfam" id="PF07690">
    <property type="entry name" value="MFS_1"/>
    <property type="match status" value="1"/>
</dbReference>